<organism evidence="1 2">
    <name type="scientific">Planococcus chinensis</name>
    <dbReference type="NCBI Taxonomy" id="272917"/>
    <lineage>
        <taxon>Bacteria</taxon>
        <taxon>Bacillati</taxon>
        <taxon>Bacillota</taxon>
        <taxon>Bacilli</taxon>
        <taxon>Bacillales</taxon>
        <taxon>Caryophanaceae</taxon>
        <taxon>Planococcus</taxon>
    </lineage>
</organism>
<evidence type="ECO:0000313" key="2">
    <source>
        <dbReference type="Proteomes" id="UP001597273"/>
    </source>
</evidence>
<dbReference type="RefSeq" id="WP_204891989.1">
    <property type="nucleotide sequence ID" value="NZ_JBHUFW010000005.1"/>
</dbReference>
<dbReference type="Proteomes" id="UP001597273">
    <property type="component" value="Unassembled WGS sequence"/>
</dbReference>
<name>A0ABW4QHM5_9BACL</name>
<evidence type="ECO:0000313" key="1">
    <source>
        <dbReference type="EMBL" id="MFD1863093.1"/>
    </source>
</evidence>
<protein>
    <submittedName>
        <fullName evidence="1">Uncharacterized protein</fullName>
    </submittedName>
</protein>
<comment type="caution">
    <text evidence="1">The sequence shown here is derived from an EMBL/GenBank/DDBJ whole genome shotgun (WGS) entry which is preliminary data.</text>
</comment>
<sequence>MENHQTTEAIAPNDTFNWQMDEYEDYIAGYKLYKKLKEKWDVIGKGETSDVYH</sequence>
<dbReference type="EMBL" id="JBHUFW010000005">
    <property type="protein sequence ID" value="MFD1863093.1"/>
    <property type="molecule type" value="Genomic_DNA"/>
</dbReference>
<reference evidence="2" key="1">
    <citation type="journal article" date="2019" name="Int. J. Syst. Evol. Microbiol.">
        <title>The Global Catalogue of Microorganisms (GCM) 10K type strain sequencing project: providing services to taxonomists for standard genome sequencing and annotation.</title>
        <authorList>
            <consortium name="The Broad Institute Genomics Platform"/>
            <consortium name="The Broad Institute Genome Sequencing Center for Infectious Disease"/>
            <person name="Wu L."/>
            <person name="Ma J."/>
        </authorList>
    </citation>
    <scope>NUCLEOTIDE SEQUENCE [LARGE SCALE GENOMIC DNA]</scope>
    <source>
        <strain evidence="2">CGMCC 1.15475</strain>
    </source>
</reference>
<gene>
    <name evidence="1" type="ORF">ACFSDB_09130</name>
</gene>
<proteinExistence type="predicted"/>
<accession>A0ABW4QHM5</accession>
<keyword evidence="2" id="KW-1185">Reference proteome</keyword>